<dbReference type="GO" id="GO:0008233">
    <property type="term" value="F:peptidase activity"/>
    <property type="evidence" value="ECO:0007669"/>
    <property type="project" value="UniProtKB-KW"/>
</dbReference>
<feature type="domain" description="Peptidase A1" evidence="5">
    <location>
        <begin position="87"/>
        <end position="410"/>
    </location>
</feature>
<sequence length="417" mass="44418">MNATVQRSARSERQTLFYRDLASPISAHRGKFATPGQAAAVSALWRDNFGGLEPPPPPVFTLDERADFSPEAGLGELPASPEFKSEAKTPSPLGASASALKSRGEASTSGAAFTGGSQMSQQQQQQQQPCPYFYWYGDRSNTTGDLALETFTVNLTTDGSQRVEDVIFGCGHWNRGLFHGAAGLLGLGRGPLSFASQLRSLYGGVFSYCLVDRNSDLSVTSKLILGDQDPELMSHGHLLNFTSLVVGSGQGQGGAVDTFYYVGVKGIMVGGRMLDIPAKTWEVSPGDGSGGTIVDSGTTLSYFAEPAYGAIREAFERGVKGYPRVEGVPVLSPCYNVSGVDKVELPEFAVVFGDGAVWNFPADNYFIRLEPEGVVCLALLGTSTLSILGNYQQQNFHVVYDAGRSRLGFAPATCADL</sequence>
<evidence type="ECO:0000256" key="1">
    <source>
        <dbReference type="ARBA" id="ARBA00007447"/>
    </source>
</evidence>
<accession>A0A1D1YXC9</accession>
<evidence type="ECO:0000256" key="3">
    <source>
        <dbReference type="ARBA" id="ARBA00022801"/>
    </source>
</evidence>
<dbReference type="InterPro" id="IPR032799">
    <property type="entry name" value="TAXi_C"/>
</dbReference>
<dbReference type="PROSITE" id="PS51767">
    <property type="entry name" value="PEPTIDASE_A1"/>
    <property type="match status" value="1"/>
</dbReference>
<dbReference type="PANTHER" id="PTHR47967:SF28">
    <property type="entry name" value="ASPARTYL PROTEASE FAMILY PROTEIN 2-LIKE"/>
    <property type="match status" value="1"/>
</dbReference>
<dbReference type="FunFam" id="2.40.70.10:FF:000034">
    <property type="entry name" value="Aspartyl protease family protein"/>
    <property type="match status" value="1"/>
</dbReference>
<evidence type="ECO:0000256" key="4">
    <source>
        <dbReference type="SAM" id="MobiDB-lite"/>
    </source>
</evidence>
<proteinExistence type="inferred from homology"/>
<feature type="region of interest" description="Disordered" evidence="4">
    <location>
        <begin position="70"/>
        <end position="101"/>
    </location>
</feature>
<protein>
    <submittedName>
        <fullName evidence="6">Aspartic proteinase nepenthesin-1</fullName>
    </submittedName>
</protein>
<gene>
    <name evidence="6" type="primary">nep1_10</name>
    <name evidence="6" type="ORF">g.109633</name>
</gene>
<organism evidence="6">
    <name type="scientific">Anthurium amnicola</name>
    <dbReference type="NCBI Taxonomy" id="1678845"/>
    <lineage>
        <taxon>Eukaryota</taxon>
        <taxon>Viridiplantae</taxon>
        <taxon>Streptophyta</taxon>
        <taxon>Embryophyta</taxon>
        <taxon>Tracheophyta</taxon>
        <taxon>Spermatophyta</taxon>
        <taxon>Magnoliopsida</taxon>
        <taxon>Liliopsida</taxon>
        <taxon>Araceae</taxon>
        <taxon>Pothoideae</taxon>
        <taxon>Potheae</taxon>
        <taxon>Anthurium</taxon>
    </lineage>
</organism>
<dbReference type="Gene3D" id="2.40.70.10">
    <property type="entry name" value="Acid Proteases"/>
    <property type="match status" value="2"/>
</dbReference>
<keyword evidence="3" id="KW-0378">Hydrolase</keyword>
<dbReference type="InterPro" id="IPR033121">
    <property type="entry name" value="PEPTIDASE_A1"/>
</dbReference>
<comment type="similarity">
    <text evidence="1">Belongs to the peptidase A1 family.</text>
</comment>
<dbReference type="PANTHER" id="PTHR47967">
    <property type="entry name" value="OS07G0603500 PROTEIN-RELATED"/>
    <property type="match status" value="1"/>
</dbReference>
<dbReference type="Pfam" id="PF14543">
    <property type="entry name" value="TAXi_N"/>
    <property type="match status" value="1"/>
</dbReference>
<dbReference type="InterPro" id="IPR032861">
    <property type="entry name" value="TAXi_N"/>
</dbReference>
<dbReference type="SUPFAM" id="SSF50630">
    <property type="entry name" value="Acid proteases"/>
    <property type="match status" value="1"/>
</dbReference>
<reference evidence="6" key="1">
    <citation type="submission" date="2015-07" db="EMBL/GenBank/DDBJ databases">
        <title>Transcriptome Assembly of Anthurium amnicola.</title>
        <authorList>
            <person name="Suzuki J."/>
        </authorList>
    </citation>
    <scope>NUCLEOTIDE SEQUENCE</scope>
</reference>
<dbReference type="EMBL" id="GDJX01008613">
    <property type="protein sequence ID" value="JAT59323.1"/>
    <property type="molecule type" value="Transcribed_RNA"/>
</dbReference>
<evidence type="ECO:0000313" key="6">
    <source>
        <dbReference type="EMBL" id="JAT59323.1"/>
    </source>
</evidence>
<dbReference type="InterPro" id="IPR051708">
    <property type="entry name" value="Plant_Aspart_Prot_A1"/>
</dbReference>
<evidence type="ECO:0000259" key="5">
    <source>
        <dbReference type="PROSITE" id="PS51767"/>
    </source>
</evidence>
<keyword evidence="2" id="KW-0645">Protease</keyword>
<dbReference type="InterPro" id="IPR021109">
    <property type="entry name" value="Peptidase_aspartic_dom_sf"/>
</dbReference>
<evidence type="ECO:0000256" key="2">
    <source>
        <dbReference type="ARBA" id="ARBA00022670"/>
    </source>
</evidence>
<dbReference type="Pfam" id="PF14541">
    <property type="entry name" value="TAXi_C"/>
    <property type="match status" value="1"/>
</dbReference>
<dbReference type="GO" id="GO:0006508">
    <property type="term" value="P:proteolysis"/>
    <property type="evidence" value="ECO:0007669"/>
    <property type="project" value="UniProtKB-KW"/>
</dbReference>
<dbReference type="AlphaFoldDB" id="A0A1D1YXC9"/>
<name>A0A1D1YXC9_9ARAE</name>